<dbReference type="KEGG" id="zca:113934024"/>
<dbReference type="GeneID" id="113934024"/>
<dbReference type="RefSeq" id="XP_027470282.1">
    <property type="nucleotide sequence ID" value="XM_027614481.2"/>
</dbReference>
<reference evidence="3" key="1">
    <citation type="submission" date="2025-08" db="UniProtKB">
        <authorList>
            <consortium name="RefSeq"/>
        </authorList>
    </citation>
    <scope>IDENTIFICATION</scope>
    <source>
        <tissue evidence="3">Blood</tissue>
    </source>
</reference>
<organism evidence="2 3">
    <name type="scientific">Zalophus californianus</name>
    <name type="common">California sealion</name>
    <dbReference type="NCBI Taxonomy" id="9704"/>
    <lineage>
        <taxon>Eukaryota</taxon>
        <taxon>Metazoa</taxon>
        <taxon>Chordata</taxon>
        <taxon>Craniata</taxon>
        <taxon>Vertebrata</taxon>
        <taxon>Euteleostomi</taxon>
        <taxon>Mammalia</taxon>
        <taxon>Eutheria</taxon>
        <taxon>Laurasiatheria</taxon>
        <taxon>Carnivora</taxon>
        <taxon>Caniformia</taxon>
        <taxon>Pinnipedia</taxon>
        <taxon>Otariidae</taxon>
        <taxon>Zalophus</taxon>
    </lineage>
</organism>
<proteinExistence type="predicted"/>
<sequence length="214" mass="22659">MPSRPLAASVSHVFIGIPVGAGQELKLSKHSESPASLWPGLGQDPVLAHGRQAVTGVTSGLEHSAARPHFCFLLFVVLLPAACGPSKLCARWSVRENKPSGLKPENHLFLQQNPAGTKERTGAGPGGAWRWRRGPAGAGGAGGTVAHVLMAASTAWIERLWVRGWGCGCRSWGWNRRCSGQTAGRTAKEQRAPRPSACKSHGTRCFSAQDAEEG</sequence>
<keyword evidence="2" id="KW-1185">Reference proteome</keyword>
<feature type="region of interest" description="Disordered" evidence="1">
    <location>
        <begin position="181"/>
        <end position="214"/>
    </location>
</feature>
<protein>
    <submittedName>
        <fullName evidence="3">Uncharacterized protein LOC113934024</fullName>
    </submittedName>
</protein>
<gene>
    <name evidence="3" type="primary">LOC113934024</name>
</gene>
<evidence type="ECO:0000256" key="1">
    <source>
        <dbReference type="SAM" id="MobiDB-lite"/>
    </source>
</evidence>
<dbReference type="AlphaFoldDB" id="A0A6J2ETU0"/>
<accession>A0A6J2ETU0</accession>
<evidence type="ECO:0000313" key="2">
    <source>
        <dbReference type="Proteomes" id="UP000515165"/>
    </source>
</evidence>
<evidence type="ECO:0000313" key="3">
    <source>
        <dbReference type="RefSeq" id="XP_027470282.1"/>
    </source>
</evidence>
<name>A0A6J2ETU0_ZALCA</name>
<dbReference type="Proteomes" id="UP000515165">
    <property type="component" value="Chromosome 13"/>
</dbReference>